<keyword evidence="4 6" id="KW-1133">Transmembrane helix</keyword>
<evidence type="ECO:0000256" key="4">
    <source>
        <dbReference type="ARBA" id="ARBA00022989"/>
    </source>
</evidence>
<evidence type="ECO:0000256" key="3">
    <source>
        <dbReference type="ARBA" id="ARBA00022692"/>
    </source>
</evidence>
<reference evidence="9" key="1">
    <citation type="journal article" date="2019" name="Int. J. Syst. Evol. Microbiol.">
        <title>The Global Catalogue of Microorganisms (GCM) 10K type strain sequencing project: providing services to taxonomists for standard genome sequencing and annotation.</title>
        <authorList>
            <consortium name="The Broad Institute Genomics Platform"/>
            <consortium name="The Broad Institute Genome Sequencing Center for Infectious Disease"/>
            <person name="Wu L."/>
            <person name="Ma J."/>
        </authorList>
    </citation>
    <scope>NUCLEOTIDE SEQUENCE [LARGE SCALE GENOMIC DNA]</scope>
    <source>
        <strain evidence="9">JCM 13518</strain>
    </source>
</reference>
<dbReference type="Proteomes" id="UP001501057">
    <property type="component" value="Unassembled WGS sequence"/>
</dbReference>
<organism evidence="8 9">
    <name type="scientific">Aeromicrobium alkaliterrae</name>
    <dbReference type="NCBI Taxonomy" id="302168"/>
    <lineage>
        <taxon>Bacteria</taxon>
        <taxon>Bacillati</taxon>
        <taxon>Actinomycetota</taxon>
        <taxon>Actinomycetes</taxon>
        <taxon>Propionibacteriales</taxon>
        <taxon>Nocardioidaceae</taxon>
        <taxon>Aeromicrobium</taxon>
    </lineage>
</organism>
<feature type="transmembrane region" description="Helical" evidence="6">
    <location>
        <begin position="246"/>
        <end position="265"/>
    </location>
</feature>
<dbReference type="InterPro" id="IPR011701">
    <property type="entry name" value="MFS"/>
</dbReference>
<evidence type="ECO:0000313" key="8">
    <source>
        <dbReference type="EMBL" id="GAA1750739.1"/>
    </source>
</evidence>
<dbReference type="InterPro" id="IPR036259">
    <property type="entry name" value="MFS_trans_sf"/>
</dbReference>
<dbReference type="PROSITE" id="PS50850">
    <property type="entry name" value="MFS"/>
    <property type="match status" value="1"/>
</dbReference>
<gene>
    <name evidence="8" type="ORF">GCM10009710_33270</name>
</gene>
<evidence type="ECO:0000313" key="9">
    <source>
        <dbReference type="Proteomes" id="UP001501057"/>
    </source>
</evidence>
<dbReference type="Pfam" id="PF07690">
    <property type="entry name" value="MFS_1"/>
    <property type="match status" value="2"/>
</dbReference>
<feature type="transmembrane region" description="Helical" evidence="6">
    <location>
        <begin position="20"/>
        <end position="42"/>
    </location>
</feature>
<keyword evidence="5 6" id="KW-0472">Membrane</keyword>
<comment type="caution">
    <text evidence="8">The sequence shown here is derived from an EMBL/GenBank/DDBJ whole genome shotgun (WGS) entry which is preliminary data.</text>
</comment>
<comment type="subcellular location">
    <subcellularLocation>
        <location evidence="1">Cell membrane</location>
        <topology evidence="1">Multi-pass membrane protein</topology>
    </subcellularLocation>
</comment>
<feature type="transmembrane region" description="Helical" evidence="6">
    <location>
        <begin position="80"/>
        <end position="102"/>
    </location>
</feature>
<evidence type="ECO:0000259" key="7">
    <source>
        <dbReference type="PROSITE" id="PS50850"/>
    </source>
</evidence>
<keyword evidence="3 6" id="KW-0812">Transmembrane</keyword>
<keyword evidence="9" id="KW-1185">Reference proteome</keyword>
<dbReference type="Gene3D" id="1.20.1250.20">
    <property type="entry name" value="MFS general substrate transporter like domains"/>
    <property type="match status" value="2"/>
</dbReference>
<feature type="transmembrane region" description="Helical" evidence="6">
    <location>
        <begin position="109"/>
        <end position="131"/>
    </location>
</feature>
<proteinExistence type="predicted"/>
<evidence type="ECO:0000256" key="2">
    <source>
        <dbReference type="ARBA" id="ARBA00022475"/>
    </source>
</evidence>
<dbReference type="EMBL" id="BAAAME010000005">
    <property type="protein sequence ID" value="GAA1750739.1"/>
    <property type="molecule type" value="Genomic_DNA"/>
</dbReference>
<feature type="transmembrane region" description="Helical" evidence="6">
    <location>
        <begin position="218"/>
        <end position="239"/>
    </location>
</feature>
<feature type="transmembrane region" description="Helical" evidence="6">
    <location>
        <begin position="180"/>
        <end position="206"/>
    </location>
</feature>
<dbReference type="PANTHER" id="PTHR43124">
    <property type="entry name" value="PURINE EFFLUX PUMP PBUE"/>
    <property type="match status" value="1"/>
</dbReference>
<feature type="domain" description="Major facilitator superfamily (MFS) profile" evidence="7">
    <location>
        <begin position="1"/>
        <end position="358"/>
    </location>
</feature>
<feature type="transmembrane region" description="Helical" evidence="6">
    <location>
        <begin position="137"/>
        <end position="159"/>
    </location>
</feature>
<sequence length="360" mass="36041">MLPTGLLPLMSADLGVSESRVGVLVSAWAITIALVGIPLVRLTLRWDRTVLLAGCLTVMAASNLITAAATDFTAALAGRILAATAHGLFWAVVVSHVAAIVMPARLGRALAIVLAGPTMAGLAGLPAAALIAEIAGWRTVFVALSGVLVVVAVVLVVALRQHRSEDDETAANGSWDRSGWAVSTTAVAGGLVLIGHFAAFTFVTTLITDHAGFDRSSIPALLLAFGIAGAAGVAAAGYASDRFPRSSVAASAAAVALGLFLLTISKDQACMFVVGVAVWGLAIGAFPPLLQARVLRVSSPAFRPMAGSIVVTALNLGVAAGAAAGGVALRASPQAVAAAALSAAALGTIALALLPQREAE</sequence>
<feature type="transmembrane region" description="Helical" evidence="6">
    <location>
        <begin position="302"/>
        <end position="329"/>
    </location>
</feature>
<dbReference type="InterPro" id="IPR020846">
    <property type="entry name" value="MFS_dom"/>
</dbReference>
<evidence type="ECO:0000256" key="6">
    <source>
        <dbReference type="SAM" id="Phobius"/>
    </source>
</evidence>
<feature type="transmembrane region" description="Helical" evidence="6">
    <location>
        <begin position="271"/>
        <end position="290"/>
    </location>
</feature>
<name>A0ABP4WBI8_9ACTN</name>
<feature type="transmembrane region" description="Helical" evidence="6">
    <location>
        <begin position="335"/>
        <end position="354"/>
    </location>
</feature>
<dbReference type="PANTHER" id="PTHR43124:SF3">
    <property type="entry name" value="CHLORAMPHENICOL EFFLUX PUMP RV0191"/>
    <property type="match status" value="1"/>
</dbReference>
<accession>A0ABP4WBI8</accession>
<feature type="transmembrane region" description="Helical" evidence="6">
    <location>
        <begin position="49"/>
        <end position="68"/>
    </location>
</feature>
<keyword evidence="2" id="KW-1003">Cell membrane</keyword>
<protein>
    <recommendedName>
        <fullName evidence="7">Major facilitator superfamily (MFS) profile domain-containing protein</fullName>
    </recommendedName>
</protein>
<evidence type="ECO:0000256" key="1">
    <source>
        <dbReference type="ARBA" id="ARBA00004651"/>
    </source>
</evidence>
<evidence type="ECO:0000256" key="5">
    <source>
        <dbReference type="ARBA" id="ARBA00023136"/>
    </source>
</evidence>
<dbReference type="InterPro" id="IPR050189">
    <property type="entry name" value="MFS_Efflux_Transporters"/>
</dbReference>
<dbReference type="SUPFAM" id="SSF103473">
    <property type="entry name" value="MFS general substrate transporter"/>
    <property type="match status" value="1"/>
</dbReference>